<evidence type="ECO:0000259" key="2">
    <source>
        <dbReference type="Pfam" id="PF01619"/>
    </source>
</evidence>
<dbReference type="InterPro" id="IPR029041">
    <property type="entry name" value="FAD-linked_oxidoreductase-like"/>
</dbReference>
<dbReference type="EMBL" id="CP021235">
    <property type="protein sequence ID" value="ARS37866.1"/>
    <property type="molecule type" value="Genomic_DNA"/>
</dbReference>
<dbReference type="AlphaFoldDB" id="A0A1X9YY45"/>
<keyword evidence="1" id="KW-0560">Oxidoreductase</keyword>
<dbReference type="Gene3D" id="3.20.20.220">
    <property type="match status" value="1"/>
</dbReference>
<protein>
    <submittedName>
        <fullName evidence="3">PutA protein</fullName>
    </submittedName>
</protein>
<gene>
    <name evidence="3" type="ORF">CA264_13920</name>
</gene>
<dbReference type="GO" id="GO:0010133">
    <property type="term" value="P:L-proline catabolic process to L-glutamate"/>
    <property type="evidence" value="ECO:0007669"/>
    <property type="project" value="TreeGrafter"/>
</dbReference>
<evidence type="ECO:0000256" key="1">
    <source>
        <dbReference type="ARBA" id="ARBA00023002"/>
    </source>
</evidence>
<dbReference type="SUPFAM" id="SSF51730">
    <property type="entry name" value="FAD-linked oxidoreductase"/>
    <property type="match status" value="1"/>
</dbReference>
<sequence>MMGKPGLVKAGGLATVWALKLGLPIKGLIRNTVYRHFCGGETVQEAQQVIEKLAAARVHTVLDYAAEAQETEAGFDAVQEEILNNIELARDTKAFSYISIKLTGIGPNEVFEKLHKQEALTQEEQQAFKRTEKRLDSICKAAAGADLKVYIDAEECWLQRPMDELAEEMMRRYNTGHAVVFNTLQMYRTDRVSYLQDCLARFAQEPVFLGVKLVRGAYLEKEQERAKEHGYPCPVFTKKEETDKSFNRAIDICLDNLDRVELCAATHNQESISYLTERIQRDEIKNHLQRIHFSQLYGMSDNLTFNLADAGYNVSKYLPYGEVATTVPYLIRRAEENTSIAGQMSRELSFLAQEIQRRDL</sequence>
<dbReference type="GO" id="GO:0004657">
    <property type="term" value="F:proline dehydrogenase activity"/>
    <property type="evidence" value="ECO:0007669"/>
    <property type="project" value="InterPro"/>
</dbReference>
<dbReference type="STRING" id="709015.GCA_000472485_02825"/>
<dbReference type="InterPro" id="IPR002872">
    <property type="entry name" value="Proline_DH_dom"/>
</dbReference>
<dbReference type="PANTHER" id="PTHR13914">
    <property type="entry name" value="PROLINE OXIDASE"/>
    <property type="match status" value="1"/>
</dbReference>
<dbReference type="GO" id="GO:0071949">
    <property type="term" value="F:FAD binding"/>
    <property type="evidence" value="ECO:0007669"/>
    <property type="project" value="TreeGrafter"/>
</dbReference>
<proteinExistence type="predicted"/>
<evidence type="ECO:0000313" key="4">
    <source>
        <dbReference type="Proteomes" id="UP000266292"/>
    </source>
</evidence>
<name>A0A1X9YY45_9BACT</name>
<organism evidence="3 4">
    <name type="scientific">Pontibacter actiniarum</name>
    <dbReference type="NCBI Taxonomy" id="323450"/>
    <lineage>
        <taxon>Bacteria</taxon>
        <taxon>Pseudomonadati</taxon>
        <taxon>Bacteroidota</taxon>
        <taxon>Cytophagia</taxon>
        <taxon>Cytophagales</taxon>
        <taxon>Hymenobacteraceae</taxon>
        <taxon>Pontibacter</taxon>
    </lineage>
</organism>
<reference evidence="4" key="1">
    <citation type="submission" date="2017-05" db="EMBL/GenBank/DDBJ databases">
        <authorList>
            <person name="Ray J."/>
            <person name="Price M."/>
            <person name="Deutschbauer A."/>
        </authorList>
    </citation>
    <scope>NUCLEOTIDE SEQUENCE [LARGE SCALE GENOMIC DNA]</scope>
    <source>
        <strain evidence="4">DSM 19842</strain>
    </source>
</reference>
<dbReference type="PANTHER" id="PTHR13914:SF0">
    <property type="entry name" value="PROLINE DEHYDROGENASE 1, MITOCHONDRIAL"/>
    <property type="match status" value="1"/>
</dbReference>
<dbReference type="Proteomes" id="UP000266292">
    <property type="component" value="Chromosome"/>
</dbReference>
<dbReference type="Pfam" id="PF01619">
    <property type="entry name" value="Pro_dh"/>
    <property type="match status" value="1"/>
</dbReference>
<dbReference type="InterPro" id="IPR015659">
    <property type="entry name" value="Proline_oxidase"/>
</dbReference>
<evidence type="ECO:0000313" key="3">
    <source>
        <dbReference type="EMBL" id="ARS37866.1"/>
    </source>
</evidence>
<dbReference type="KEGG" id="pact:CA264_13920"/>
<accession>A0A1X9YY45</accession>
<feature type="domain" description="Proline dehydrogenase" evidence="2">
    <location>
        <begin position="47"/>
        <end position="346"/>
    </location>
</feature>
<keyword evidence="4" id="KW-1185">Reference proteome</keyword>
<dbReference type="OrthoDB" id="1401444at2"/>